<comment type="caution">
    <text evidence="1">The sequence shown here is derived from an EMBL/GenBank/DDBJ whole genome shotgun (WGS) entry which is preliminary data.</text>
</comment>
<sequence length="444" mass="49250">MSSEAWDEDDGSVYGCSSPSSKSVRSAYTHTFTSPAPDGDSDKEDDPLIIAARPRLPTEITDYIFSLFFHANGSFYEIGPFSLASSQFRQIALRSFFSSLQIASTSSIKAWINMHASMISNRRTFEDVGLHCVKSLSSTSYVAYEILRRQPAEVFKNLRHLSLSFGEDGRSTQKNRVNAIFPATAGINTWFPCQLTSLALTALWRIDVPLLQTISGAMPSLATLHLSCSEHLDVSCCWLCFEESSSVVIHSPIPNHFANVSCLTEEFGKALKLLTCLTDLHLGIFLSDENMLEDMLDGHLEEYGDGPYSFEVTLRHAFSRLKSRSPPGGTVLSQLEDGLSRDISFSTSDGDERESKTCEYCGGGFDAEICPVCDLLVLAPAVRTRELEASLGLARKLKTLRTVGWSSFFSSGLRKEKEGDLARMAKVFILRANGRVRVRRRPWN</sequence>
<proteinExistence type="predicted"/>
<dbReference type="EMBL" id="MU266428">
    <property type="protein sequence ID" value="KAH7924307.1"/>
    <property type="molecule type" value="Genomic_DNA"/>
</dbReference>
<evidence type="ECO:0000313" key="2">
    <source>
        <dbReference type="Proteomes" id="UP000790709"/>
    </source>
</evidence>
<evidence type="ECO:0000313" key="1">
    <source>
        <dbReference type="EMBL" id="KAH7924307.1"/>
    </source>
</evidence>
<organism evidence="1 2">
    <name type="scientific">Leucogyrophana mollusca</name>
    <dbReference type="NCBI Taxonomy" id="85980"/>
    <lineage>
        <taxon>Eukaryota</taxon>
        <taxon>Fungi</taxon>
        <taxon>Dikarya</taxon>
        <taxon>Basidiomycota</taxon>
        <taxon>Agaricomycotina</taxon>
        <taxon>Agaricomycetes</taxon>
        <taxon>Agaricomycetidae</taxon>
        <taxon>Boletales</taxon>
        <taxon>Boletales incertae sedis</taxon>
        <taxon>Leucogyrophana</taxon>
    </lineage>
</organism>
<gene>
    <name evidence="1" type="ORF">BV22DRAFT_1196038</name>
</gene>
<protein>
    <submittedName>
        <fullName evidence="1">Uncharacterized protein</fullName>
    </submittedName>
</protein>
<accession>A0ACB8BEZ5</accession>
<reference evidence="1" key="1">
    <citation type="journal article" date="2021" name="New Phytol.">
        <title>Evolutionary innovations through gain and loss of genes in the ectomycorrhizal Boletales.</title>
        <authorList>
            <person name="Wu G."/>
            <person name="Miyauchi S."/>
            <person name="Morin E."/>
            <person name="Kuo A."/>
            <person name="Drula E."/>
            <person name="Varga T."/>
            <person name="Kohler A."/>
            <person name="Feng B."/>
            <person name="Cao Y."/>
            <person name="Lipzen A."/>
            <person name="Daum C."/>
            <person name="Hundley H."/>
            <person name="Pangilinan J."/>
            <person name="Johnson J."/>
            <person name="Barry K."/>
            <person name="LaButti K."/>
            <person name="Ng V."/>
            <person name="Ahrendt S."/>
            <person name="Min B."/>
            <person name="Choi I.G."/>
            <person name="Park H."/>
            <person name="Plett J.M."/>
            <person name="Magnuson J."/>
            <person name="Spatafora J.W."/>
            <person name="Nagy L.G."/>
            <person name="Henrissat B."/>
            <person name="Grigoriev I.V."/>
            <person name="Yang Z.L."/>
            <person name="Xu J."/>
            <person name="Martin F.M."/>
        </authorList>
    </citation>
    <scope>NUCLEOTIDE SEQUENCE</scope>
    <source>
        <strain evidence="1">KUC20120723A-06</strain>
    </source>
</reference>
<name>A0ACB8BEZ5_9AGAM</name>
<dbReference type="Proteomes" id="UP000790709">
    <property type="component" value="Unassembled WGS sequence"/>
</dbReference>
<keyword evidence="2" id="KW-1185">Reference proteome</keyword>